<keyword evidence="8" id="KW-1185">Reference proteome</keyword>
<evidence type="ECO:0000256" key="4">
    <source>
        <dbReference type="ARBA" id="ARBA00023136"/>
    </source>
</evidence>
<evidence type="ECO:0000256" key="3">
    <source>
        <dbReference type="ARBA" id="ARBA00022989"/>
    </source>
</evidence>
<dbReference type="EMBL" id="BANX01000018">
    <property type="protein sequence ID" value="GAC68780.1"/>
    <property type="molecule type" value="Genomic_DNA"/>
</dbReference>
<accession>M0QJI0</accession>
<name>M0QJI0_9ACTN</name>
<dbReference type="RefSeq" id="WP_007621218.1">
    <property type="nucleotide sequence ID" value="NZ_BANX01000018.1"/>
</dbReference>
<feature type="transmembrane region" description="Helical" evidence="5">
    <location>
        <begin position="28"/>
        <end position="46"/>
    </location>
</feature>
<feature type="domain" description="Lipopolysaccharide assembly protein A" evidence="6">
    <location>
        <begin position="43"/>
        <end position="79"/>
    </location>
</feature>
<sequence>MSDRATVDAPSSHAGPGARALALVRRQWLPILLAVIAVVFIVQNRQRTRIDFLFLHVTTPLWLTLTIVCLIGVVIGWFARRRRR</sequence>
<reference evidence="7 8" key="1">
    <citation type="submission" date="2013-01" db="EMBL/GenBank/DDBJ databases">
        <title>Whole genome shotgun sequence of Gordonia soli NBRC 108243.</title>
        <authorList>
            <person name="Isaki-Nakamura S."/>
            <person name="Hosoyama A."/>
            <person name="Tsuchikane K."/>
            <person name="Ando Y."/>
            <person name="Baba S."/>
            <person name="Ohji S."/>
            <person name="Hamada M."/>
            <person name="Tamura T."/>
            <person name="Yamazoe A."/>
            <person name="Yamazaki S."/>
            <person name="Fujita N."/>
        </authorList>
    </citation>
    <scope>NUCLEOTIDE SEQUENCE [LARGE SCALE GENOMIC DNA]</scope>
    <source>
        <strain evidence="7 8">NBRC 108243</strain>
    </source>
</reference>
<dbReference type="Proteomes" id="UP000011666">
    <property type="component" value="Unassembled WGS sequence"/>
</dbReference>
<proteinExistence type="predicted"/>
<dbReference type="Pfam" id="PF06305">
    <property type="entry name" value="LapA_dom"/>
    <property type="match status" value="1"/>
</dbReference>
<dbReference type="AlphaFoldDB" id="M0QJI0"/>
<comment type="caution">
    <text evidence="7">The sequence shown here is derived from an EMBL/GenBank/DDBJ whole genome shotgun (WGS) entry which is preliminary data.</text>
</comment>
<keyword evidence="4 5" id="KW-0472">Membrane</keyword>
<keyword evidence="3 5" id="KW-1133">Transmembrane helix</keyword>
<evidence type="ECO:0000259" key="6">
    <source>
        <dbReference type="Pfam" id="PF06305"/>
    </source>
</evidence>
<organism evidence="7 8">
    <name type="scientific">Gordonia soli NBRC 108243</name>
    <dbReference type="NCBI Taxonomy" id="1223545"/>
    <lineage>
        <taxon>Bacteria</taxon>
        <taxon>Bacillati</taxon>
        <taxon>Actinomycetota</taxon>
        <taxon>Actinomycetes</taxon>
        <taxon>Mycobacteriales</taxon>
        <taxon>Gordoniaceae</taxon>
        <taxon>Gordonia</taxon>
    </lineage>
</organism>
<dbReference type="GO" id="GO:0005886">
    <property type="term" value="C:plasma membrane"/>
    <property type="evidence" value="ECO:0007669"/>
    <property type="project" value="InterPro"/>
</dbReference>
<feature type="transmembrane region" description="Helical" evidence="5">
    <location>
        <begin position="52"/>
        <end position="79"/>
    </location>
</feature>
<keyword evidence="1" id="KW-1003">Cell membrane</keyword>
<dbReference type="InterPro" id="IPR010445">
    <property type="entry name" value="LapA_dom"/>
</dbReference>
<gene>
    <name evidence="7" type="ORF">GS4_18_00680</name>
</gene>
<evidence type="ECO:0000313" key="7">
    <source>
        <dbReference type="EMBL" id="GAC68780.1"/>
    </source>
</evidence>
<dbReference type="eggNOG" id="ENOG5033D91">
    <property type="taxonomic scope" value="Bacteria"/>
</dbReference>
<evidence type="ECO:0000313" key="8">
    <source>
        <dbReference type="Proteomes" id="UP000011666"/>
    </source>
</evidence>
<dbReference type="OrthoDB" id="4381401at2"/>
<keyword evidence="2 5" id="KW-0812">Transmembrane</keyword>
<protein>
    <recommendedName>
        <fullName evidence="6">Lipopolysaccharide assembly protein A domain-containing protein</fullName>
    </recommendedName>
</protein>
<evidence type="ECO:0000256" key="2">
    <source>
        <dbReference type="ARBA" id="ARBA00022692"/>
    </source>
</evidence>
<evidence type="ECO:0000256" key="1">
    <source>
        <dbReference type="ARBA" id="ARBA00022475"/>
    </source>
</evidence>
<evidence type="ECO:0000256" key="5">
    <source>
        <dbReference type="SAM" id="Phobius"/>
    </source>
</evidence>